<dbReference type="PANTHER" id="PTHR12592">
    <property type="entry name" value="ATP-DEPENDENT (S)-NAD(P)H-HYDRATE DEHYDRATASE FAMILY MEMBER"/>
    <property type="match status" value="1"/>
</dbReference>
<comment type="similarity">
    <text evidence="3">In the C-terminal section; belongs to the NnrD/CARKD family.</text>
</comment>
<evidence type="ECO:0000313" key="17">
    <source>
        <dbReference type="EMBL" id="HHE07500.1"/>
    </source>
</evidence>
<evidence type="ECO:0000256" key="6">
    <source>
        <dbReference type="ARBA" id="ARBA00022741"/>
    </source>
</evidence>
<dbReference type="CDD" id="cd01171">
    <property type="entry name" value="YXKO-related"/>
    <property type="match status" value="1"/>
</dbReference>
<organism evidence="17">
    <name type="scientific">Chlorobaculum parvum</name>
    <dbReference type="NCBI Taxonomy" id="274539"/>
    <lineage>
        <taxon>Bacteria</taxon>
        <taxon>Pseudomonadati</taxon>
        <taxon>Chlorobiota</taxon>
        <taxon>Chlorobiia</taxon>
        <taxon>Chlorobiales</taxon>
        <taxon>Chlorobiaceae</taxon>
        <taxon>Chlorobaculum</taxon>
    </lineage>
</organism>
<gene>
    <name evidence="17" type="ORF">ENL01_01020</name>
</gene>
<evidence type="ECO:0000256" key="2">
    <source>
        <dbReference type="ARBA" id="ARBA00006001"/>
    </source>
</evidence>
<proteinExistence type="inferred from homology"/>
<dbReference type="GO" id="GO:0052855">
    <property type="term" value="F:ADP-dependent NAD(P)H-hydrate dehydratase activity"/>
    <property type="evidence" value="ECO:0007669"/>
    <property type="project" value="UniProtKB-EC"/>
</dbReference>
<dbReference type="InterPro" id="IPR004443">
    <property type="entry name" value="YjeF_N_dom"/>
</dbReference>
<evidence type="ECO:0000256" key="3">
    <source>
        <dbReference type="ARBA" id="ARBA00009524"/>
    </source>
</evidence>
<dbReference type="NCBIfam" id="TIGR00196">
    <property type="entry name" value="yjeF_cterm"/>
    <property type="match status" value="1"/>
</dbReference>
<dbReference type="GO" id="GO:0005524">
    <property type="term" value="F:ATP binding"/>
    <property type="evidence" value="ECO:0007669"/>
    <property type="project" value="UniProtKB-KW"/>
</dbReference>
<dbReference type="SUPFAM" id="SSF53613">
    <property type="entry name" value="Ribokinase-like"/>
    <property type="match status" value="1"/>
</dbReference>
<dbReference type="Gene3D" id="3.40.50.10260">
    <property type="entry name" value="YjeF N-terminal domain"/>
    <property type="match status" value="1"/>
</dbReference>
<dbReference type="Proteomes" id="UP000886059">
    <property type="component" value="Unassembled WGS sequence"/>
</dbReference>
<protein>
    <recommendedName>
        <fullName evidence="5">Bifunctional NAD(P)H-hydrate repair enzyme Nnr</fullName>
        <ecNumber evidence="4">4.2.1.136</ecNumber>
    </recommendedName>
    <alternativeName>
        <fullName evidence="12">Nicotinamide nucleotide repair protein</fullName>
    </alternativeName>
</protein>
<accession>A0A7C5HPD6</accession>
<keyword evidence="6" id="KW-0547">Nucleotide-binding</keyword>
<evidence type="ECO:0000256" key="7">
    <source>
        <dbReference type="ARBA" id="ARBA00022840"/>
    </source>
</evidence>
<dbReference type="InterPro" id="IPR036652">
    <property type="entry name" value="YjeF_N_dom_sf"/>
</dbReference>
<evidence type="ECO:0000256" key="9">
    <source>
        <dbReference type="ARBA" id="ARBA00023027"/>
    </source>
</evidence>
<dbReference type="EC" id="4.2.1.136" evidence="4"/>
<comment type="cofactor">
    <cofactor evidence="1">
        <name>K(+)</name>
        <dbReference type="ChEBI" id="CHEBI:29103"/>
    </cofactor>
</comment>
<sequence>SRQLDGRTASLLSQMNSAHAFKLACDMPTGVFADGRCDTAVFRADLTVTMGALKRGMFSDAAKEAVGEIVVADLGVDRSVYETNSNWKVLERSDLLLPQRDRANVHKGSFGHLGVVCGEKSGAAIISGRAALRFGAGLVTLLSNEAVAIPYELMQSHLRPDTVNAVAIGMGLGQEFSERELRERIDGDIPLVCDADLFAHPMLGELLGRKRLVLTPHPKEFTTLLRRTGISDIDVAALQRERFKYVEAFCAAYPDVVLLLKGANVIIGQNDRFFVNPHGTNVLAKGGSGDVLGGLVGALLAQGYAPLEAAIHASLAHTEAARCFKGASYALTPDDLIEEVTRIG</sequence>
<dbReference type="PROSITE" id="PS51383">
    <property type="entry name" value="YJEF_C_3"/>
    <property type="match status" value="1"/>
</dbReference>
<dbReference type="Pfam" id="PF01256">
    <property type="entry name" value="Carb_kinase"/>
    <property type="match status" value="1"/>
</dbReference>
<comment type="function">
    <text evidence="11">Bifunctional enzyme that catalyzes the epimerization of the S- and R-forms of NAD(P)HX and the dehydration of the S-form of NAD(P)HX at the expense of ADP, which is converted to AMP. This allows the repair of both epimers of NAD(P)HX, a damaged form of NAD(P)H that is a result of enzymatic or heat-dependent hydration.</text>
</comment>
<evidence type="ECO:0000256" key="10">
    <source>
        <dbReference type="ARBA" id="ARBA00023239"/>
    </source>
</evidence>
<evidence type="ECO:0000256" key="13">
    <source>
        <dbReference type="ARBA" id="ARBA00048238"/>
    </source>
</evidence>
<comment type="caution">
    <text evidence="17">The sequence shown here is derived from an EMBL/GenBank/DDBJ whole genome shotgun (WGS) entry which is preliminary data.</text>
</comment>
<feature type="non-terminal residue" evidence="17">
    <location>
        <position position="1"/>
    </location>
</feature>
<dbReference type="HAMAP" id="MF_01965">
    <property type="entry name" value="NADHX_dehydratase"/>
    <property type="match status" value="1"/>
</dbReference>
<keyword evidence="8" id="KW-0521">NADP</keyword>
<dbReference type="GO" id="GO:0110051">
    <property type="term" value="P:metabolite repair"/>
    <property type="evidence" value="ECO:0007669"/>
    <property type="project" value="TreeGrafter"/>
</dbReference>
<evidence type="ECO:0000256" key="1">
    <source>
        <dbReference type="ARBA" id="ARBA00001958"/>
    </source>
</evidence>
<evidence type="ECO:0000256" key="12">
    <source>
        <dbReference type="ARBA" id="ARBA00032624"/>
    </source>
</evidence>
<comment type="similarity">
    <text evidence="2">In the N-terminal section; belongs to the NnrE/AIBP family.</text>
</comment>
<comment type="catalytic activity">
    <reaction evidence="14">
        <text>(6S)-NADPHX + ADP = AMP + phosphate + NADPH + H(+)</text>
        <dbReference type="Rhea" id="RHEA:32235"/>
        <dbReference type="ChEBI" id="CHEBI:15378"/>
        <dbReference type="ChEBI" id="CHEBI:43474"/>
        <dbReference type="ChEBI" id="CHEBI:57783"/>
        <dbReference type="ChEBI" id="CHEBI:64076"/>
        <dbReference type="ChEBI" id="CHEBI:456215"/>
        <dbReference type="ChEBI" id="CHEBI:456216"/>
        <dbReference type="EC" id="4.2.1.136"/>
    </reaction>
</comment>
<dbReference type="SUPFAM" id="SSF64153">
    <property type="entry name" value="YjeF N-terminal domain-like"/>
    <property type="match status" value="1"/>
</dbReference>
<dbReference type="InterPro" id="IPR029056">
    <property type="entry name" value="Ribokinase-like"/>
</dbReference>
<dbReference type="EMBL" id="DRSK01000060">
    <property type="protein sequence ID" value="HHE07500.1"/>
    <property type="molecule type" value="Genomic_DNA"/>
</dbReference>
<evidence type="ECO:0000259" key="15">
    <source>
        <dbReference type="PROSITE" id="PS51383"/>
    </source>
</evidence>
<dbReference type="PROSITE" id="PS51385">
    <property type="entry name" value="YJEF_N"/>
    <property type="match status" value="1"/>
</dbReference>
<feature type="domain" description="YjeF N-terminal" evidence="16">
    <location>
        <begin position="1"/>
        <end position="82"/>
    </location>
</feature>
<dbReference type="Pfam" id="PF03853">
    <property type="entry name" value="YjeF_N"/>
    <property type="match status" value="1"/>
</dbReference>
<evidence type="ECO:0000256" key="11">
    <source>
        <dbReference type="ARBA" id="ARBA00025153"/>
    </source>
</evidence>
<dbReference type="InterPro" id="IPR000631">
    <property type="entry name" value="CARKD"/>
</dbReference>
<evidence type="ECO:0000256" key="8">
    <source>
        <dbReference type="ARBA" id="ARBA00022857"/>
    </source>
</evidence>
<dbReference type="GO" id="GO:0052856">
    <property type="term" value="F:NAD(P)HX epimerase activity"/>
    <property type="evidence" value="ECO:0007669"/>
    <property type="project" value="TreeGrafter"/>
</dbReference>
<dbReference type="AlphaFoldDB" id="A0A7C5HPD6"/>
<keyword evidence="7" id="KW-0067">ATP-binding</keyword>
<evidence type="ECO:0000259" key="16">
    <source>
        <dbReference type="PROSITE" id="PS51385"/>
    </source>
</evidence>
<comment type="catalytic activity">
    <reaction evidence="13">
        <text>(6S)-NADHX + ADP = AMP + phosphate + NADH + H(+)</text>
        <dbReference type="Rhea" id="RHEA:32223"/>
        <dbReference type="ChEBI" id="CHEBI:15378"/>
        <dbReference type="ChEBI" id="CHEBI:43474"/>
        <dbReference type="ChEBI" id="CHEBI:57945"/>
        <dbReference type="ChEBI" id="CHEBI:64074"/>
        <dbReference type="ChEBI" id="CHEBI:456215"/>
        <dbReference type="ChEBI" id="CHEBI:456216"/>
        <dbReference type="EC" id="4.2.1.136"/>
    </reaction>
</comment>
<feature type="domain" description="YjeF C-terminal" evidence="15">
    <location>
        <begin position="90"/>
        <end position="344"/>
    </location>
</feature>
<keyword evidence="9" id="KW-0520">NAD</keyword>
<dbReference type="Gene3D" id="3.40.1190.20">
    <property type="match status" value="1"/>
</dbReference>
<dbReference type="PANTHER" id="PTHR12592:SF0">
    <property type="entry name" value="ATP-DEPENDENT (S)-NAD(P)H-HYDRATE DEHYDRATASE"/>
    <property type="match status" value="1"/>
</dbReference>
<name>A0A7C5HPD6_9CHLB</name>
<evidence type="ECO:0000256" key="14">
    <source>
        <dbReference type="ARBA" id="ARBA00049209"/>
    </source>
</evidence>
<evidence type="ECO:0000256" key="4">
    <source>
        <dbReference type="ARBA" id="ARBA00013129"/>
    </source>
</evidence>
<evidence type="ECO:0000256" key="5">
    <source>
        <dbReference type="ARBA" id="ARBA00018591"/>
    </source>
</evidence>
<reference evidence="17" key="1">
    <citation type="journal article" date="2020" name="mSystems">
        <title>Genome- and Community-Level Interaction Insights into Carbon Utilization and Element Cycling Functions of Hydrothermarchaeota in Hydrothermal Sediment.</title>
        <authorList>
            <person name="Zhou Z."/>
            <person name="Liu Y."/>
            <person name="Xu W."/>
            <person name="Pan J."/>
            <person name="Luo Z.H."/>
            <person name="Li M."/>
        </authorList>
    </citation>
    <scope>NUCLEOTIDE SEQUENCE [LARGE SCALE GENOMIC DNA]</scope>
    <source>
        <strain evidence="17">HyVt-628</strain>
    </source>
</reference>
<keyword evidence="10" id="KW-0456">Lyase</keyword>